<dbReference type="Proteomes" id="UP000613974">
    <property type="component" value="Unassembled WGS sequence"/>
</dbReference>
<gene>
    <name evidence="2" type="ORF">Snoj_10050</name>
</gene>
<reference evidence="3" key="1">
    <citation type="submission" date="2023-07" db="EMBL/GenBank/DDBJ databases">
        <title>Whole genome shotgun sequence of Streptomyces nojiriensis NBRC 13794.</title>
        <authorList>
            <person name="Komaki H."/>
            <person name="Tamura T."/>
        </authorList>
    </citation>
    <scope>NUCLEOTIDE SEQUENCE [LARGE SCALE GENOMIC DNA]</scope>
    <source>
        <strain evidence="3">NBRC 13794</strain>
    </source>
</reference>
<keyword evidence="3" id="KW-1185">Reference proteome</keyword>
<proteinExistence type="predicted"/>
<feature type="compositionally biased region" description="Basic and acidic residues" evidence="1">
    <location>
        <begin position="21"/>
        <end position="51"/>
    </location>
</feature>
<evidence type="ECO:0000313" key="3">
    <source>
        <dbReference type="Proteomes" id="UP000613974"/>
    </source>
</evidence>
<name>A0ABQ3SGA5_9ACTN</name>
<feature type="region of interest" description="Disordered" evidence="1">
    <location>
        <begin position="21"/>
        <end position="52"/>
    </location>
</feature>
<protein>
    <submittedName>
        <fullName evidence="2">Uncharacterized protein</fullName>
    </submittedName>
</protein>
<accession>A0ABQ3SGA5</accession>
<evidence type="ECO:0000256" key="1">
    <source>
        <dbReference type="SAM" id="MobiDB-lite"/>
    </source>
</evidence>
<dbReference type="EMBL" id="BNEC01000003">
    <property type="protein sequence ID" value="GHI67087.1"/>
    <property type="molecule type" value="Genomic_DNA"/>
</dbReference>
<sequence>MTRSAITIAVAGRRRIAPRRELGYASEPMDRATVERRGAEKPGSGTDRHMGEPAVNGIEFLASFLRTGRPHGIGIGSTLGEVDRAVRHRFVDVVDDEGRSLRRDYGFVEFYFNFTPGGAWVMSGGSVELHRLASGPDMAEEWALTTGVEFPRYVAWEAVRDELVRVPGAPELHVGDQGGFLEYRAAASDVSVIVVDDEEEERGYHVGHGDVWSVSLWAPVRAS</sequence>
<organism evidence="2 3">
    <name type="scientific">Streptomyces nojiriensis</name>
    <dbReference type="NCBI Taxonomy" id="66374"/>
    <lineage>
        <taxon>Bacteria</taxon>
        <taxon>Bacillati</taxon>
        <taxon>Actinomycetota</taxon>
        <taxon>Actinomycetes</taxon>
        <taxon>Kitasatosporales</taxon>
        <taxon>Streptomycetaceae</taxon>
        <taxon>Streptomyces</taxon>
    </lineage>
</organism>
<comment type="caution">
    <text evidence="2">The sequence shown here is derived from an EMBL/GenBank/DDBJ whole genome shotgun (WGS) entry which is preliminary data.</text>
</comment>
<evidence type="ECO:0000313" key="2">
    <source>
        <dbReference type="EMBL" id="GHI67087.1"/>
    </source>
</evidence>